<dbReference type="InterPro" id="IPR051623">
    <property type="entry name" value="FTCD"/>
</dbReference>
<dbReference type="UniPathway" id="UPA00379">
    <property type="reaction ID" value="UER00555"/>
</dbReference>
<dbReference type="GO" id="GO:0030409">
    <property type="term" value="F:glutamate formimidoyltransferase activity"/>
    <property type="evidence" value="ECO:0007669"/>
    <property type="project" value="UniProtKB-EC"/>
</dbReference>
<dbReference type="InterPro" id="IPR037070">
    <property type="entry name" value="Formiminotransferase_C_sf"/>
</dbReference>
<evidence type="ECO:0000256" key="6">
    <source>
        <dbReference type="ARBA" id="ARBA00022808"/>
    </source>
</evidence>
<organism evidence="10">
    <name type="scientific">marine metagenome</name>
    <dbReference type="NCBI Taxonomy" id="408172"/>
    <lineage>
        <taxon>unclassified sequences</taxon>
        <taxon>metagenomes</taxon>
        <taxon>ecological metagenomes</taxon>
    </lineage>
</organism>
<comment type="pathway">
    <text evidence="2">Amino-acid degradation; L-histidine degradation into L-glutamate; L-glutamate from N-formimidoyl-L-glutamate (transferase route): step 1/1.</text>
</comment>
<sequence length="348" mass="37385">VDGPLIECVPNFSEGRDVTVIEAITGSIEAVEGVSILDVDMGHDFNRTVVTMVGEPEAVLEAAISCTSVAIELIDMRNHTGEHARMGAVDVVPFIPLRGASMSSCVSLSERYAKAVSDRFDLPVFLYAESARSNQRIRLPDIRRGEYEGFREKISLPDWAPDFGPAEFKPKMGATASGARHILIAYNVNLNTSDKAKASAIAGIIRTSGVIVRDGNGDKVMGVGGKPVRKLGMFQSLQAAGWMYNEDTAQVSMNLLDHNVTGLHTVTDAIRSESSKLGLAAVAGELVGLVPLAAMMSAGRHYHNEPDAADEDELVQSAINGLMLDDLGEFDAHNSIIEWSLDRKFGGD</sequence>
<evidence type="ECO:0000313" key="10">
    <source>
        <dbReference type="EMBL" id="SVA22027.1"/>
    </source>
</evidence>
<keyword evidence="4" id="KW-0963">Cytoplasm</keyword>
<feature type="non-terminal residue" evidence="10">
    <location>
        <position position="1"/>
    </location>
</feature>
<evidence type="ECO:0000259" key="8">
    <source>
        <dbReference type="SMART" id="SM01221"/>
    </source>
</evidence>
<dbReference type="GO" id="GO:0005542">
    <property type="term" value="F:folic acid binding"/>
    <property type="evidence" value="ECO:0007669"/>
    <property type="project" value="UniProtKB-KW"/>
</dbReference>
<keyword evidence="5" id="KW-0808">Transferase</keyword>
<dbReference type="AlphaFoldDB" id="A0A381U3Z9"/>
<dbReference type="SMART" id="SM01221">
    <property type="entry name" value="FTCD"/>
    <property type="match status" value="1"/>
</dbReference>
<evidence type="ECO:0000256" key="7">
    <source>
        <dbReference type="ARBA" id="ARBA00022954"/>
    </source>
</evidence>
<dbReference type="EC" id="2.1.2.5" evidence="3"/>
<dbReference type="PANTHER" id="PTHR12234">
    <property type="entry name" value="FORMIMINOTRANSFERASE-CYCLODEAMINASE"/>
    <property type="match status" value="1"/>
</dbReference>
<dbReference type="Gene3D" id="3.30.70.670">
    <property type="entry name" value="Formiminotransferase, C-terminal subdomain"/>
    <property type="match status" value="1"/>
</dbReference>
<evidence type="ECO:0000256" key="2">
    <source>
        <dbReference type="ARBA" id="ARBA00005082"/>
    </source>
</evidence>
<dbReference type="Gene3D" id="3.30.990.10">
    <property type="entry name" value="Formiminotransferase, N-terminal subdomain"/>
    <property type="match status" value="1"/>
</dbReference>
<dbReference type="GO" id="GO:0019557">
    <property type="term" value="P:L-histidine catabolic process to glutamate and formate"/>
    <property type="evidence" value="ECO:0007669"/>
    <property type="project" value="UniProtKB-UniPathway"/>
</dbReference>
<dbReference type="Pfam" id="PF07837">
    <property type="entry name" value="FTCD_N"/>
    <property type="match status" value="1"/>
</dbReference>
<dbReference type="InterPro" id="IPR022384">
    <property type="entry name" value="FormiminoTrfase_cat_dom_sf"/>
</dbReference>
<comment type="subcellular location">
    <subcellularLocation>
        <location evidence="1">Cytoplasm</location>
    </subcellularLocation>
</comment>
<dbReference type="GO" id="GO:0019556">
    <property type="term" value="P:L-histidine catabolic process to glutamate and formamide"/>
    <property type="evidence" value="ECO:0007669"/>
    <property type="project" value="UniProtKB-UniPathway"/>
</dbReference>
<reference evidence="10" key="1">
    <citation type="submission" date="2018-05" db="EMBL/GenBank/DDBJ databases">
        <authorList>
            <person name="Lanie J.A."/>
            <person name="Ng W.-L."/>
            <person name="Kazmierczak K.M."/>
            <person name="Andrzejewski T.M."/>
            <person name="Davidsen T.M."/>
            <person name="Wayne K.J."/>
            <person name="Tettelin H."/>
            <person name="Glass J.I."/>
            <person name="Rusch D."/>
            <person name="Podicherti R."/>
            <person name="Tsui H.-C.T."/>
            <person name="Winkler M.E."/>
        </authorList>
    </citation>
    <scope>NUCLEOTIDE SEQUENCE</scope>
</reference>
<keyword evidence="7" id="KW-0290">Folate-binding</keyword>
<protein>
    <recommendedName>
        <fullName evidence="3">glutamate formimidoyltransferase</fullName>
        <ecNumber evidence="3">2.1.2.5</ecNumber>
    </recommendedName>
</protein>
<dbReference type="InterPro" id="IPR012886">
    <property type="entry name" value="Formiminotransferase_N"/>
</dbReference>
<dbReference type="SMART" id="SM01222">
    <property type="entry name" value="FTCD_N"/>
    <property type="match status" value="1"/>
</dbReference>
<evidence type="ECO:0000256" key="4">
    <source>
        <dbReference type="ARBA" id="ARBA00022490"/>
    </source>
</evidence>
<dbReference type="EMBL" id="UINC01005549">
    <property type="protein sequence ID" value="SVA22027.1"/>
    <property type="molecule type" value="Genomic_DNA"/>
</dbReference>
<dbReference type="InterPro" id="IPR004227">
    <property type="entry name" value="Formiminotransferase_cat"/>
</dbReference>
<dbReference type="InterPro" id="IPR013802">
    <property type="entry name" value="Formiminotransferase_C"/>
</dbReference>
<dbReference type="GO" id="GO:0005737">
    <property type="term" value="C:cytoplasm"/>
    <property type="evidence" value="ECO:0007669"/>
    <property type="project" value="UniProtKB-SubCell"/>
</dbReference>
<dbReference type="SUPFAM" id="SSF55116">
    <property type="entry name" value="Formiminotransferase domain of formiminotransferase-cyclodeaminase"/>
    <property type="match status" value="2"/>
</dbReference>
<keyword evidence="6" id="KW-0369">Histidine metabolism</keyword>
<feature type="domain" description="Formiminotransferase C-terminal subdomain" evidence="8">
    <location>
        <begin position="182"/>
        <end position="340"/>
    </location>
</feature>
<dbReference type="InterPro" id="IPR037064">
    <property type="entry name" value="Formiminotransferase_N_sf"/>
</dbReference>
<dbReference type="PANTHER" id="PTHR12234:SF0">
    <property type="entry name" value="FORMIMIDOYLTRANSFERASE-CYCLODEAMINASE"/>
    <property type="match status" value="1"/>
</dbReference>
<dbReference type="Pfam" id="PF02971">
    <property type="entry name" value="FTCD"/>
    <property type="match status" value="1"/>
</dbReference>
<name>A0A381U3Z9_9ZZZZ</name>
<proteinExistence type="predicted"/>
<gene>
    <name evidence="10" type="ORF">METZ01_LOCUS74881</name>
</gene>
<evidence type="ECO:0000256" key="3">
    <source>
        <dbReference type="ARBA" id="ARBA00012252"/>
    </source>
</evidence>
<dbReference type="NCBIfam" id="TIGR02024">
    <property type="entry name" value="FtcD"/>
    <property type="match status" value="1"/>
</dbReference>
<evidence type="ECO:0000256" key="5">
    <source>
        <dbReference type="ARBA" id="ARBA00022679"/>
    </source>
</evidence>
<accession>A0A381U3Z9</accession>
<evidence type="ECO:0000256" key="1">
    <source>
        <dbReference type="ARBA" id="ARBA00004496"/>
    </source>
</evidence>
<feature type="domain" description="Formiminotransferase N-terminal subdomain" evidence="9">
    <location>
        <begin position="4"/>
        <end position="181"/>
    </location>
</feature>
<evidence type="ECO:0000259" key="9">
    <source>
        <dbReference type="SMART" id="SM01222"/>
    </source>
</evidence>